<dbReference type="SUPFAM" id="SSF89796">
    <property type="entry name" value="CoA-transferase family III (CaiB/BaiF)"/>
    <property type="match status" value="1"/>
</dbReference>
<evidence type="ECO:0000256" key="1">
    <source>
        <dbReference type="ARBA" id="ARBA00022679"/>
    </source>
</evidence>
<dbReference type="GO" id="GO:0008410">
    <property type="term" value="F:CoA-transferase activity"/>
    <property type="evidence" value="ECO:0007669"/>
    <property type="project" value="TreeGrafter"/>
</dbReference>
<sequence>VETRKRLDPVRFGPDNLTRDVEKDPLFHSINRNKLSITLDLTQVQAVKLFGDLVKVSDVVVENFSPRVMKRLGIDYEALVKVKPDIIMASFPGV</sequence>
<protein>
    <submittedName>
        <fullName evidence="2">Uncharacterized protein</fullName>
    </submittedName>
</protein>
<name>X1J8J9_9ZZZZ</name>
<evidence type="ECO:0000313" key="2">
    <source>
        <dbReference type="EMBL" id="GAH91006.1"/>
    </source>
</evidence>
<comment type="caution">
    <text evidence="2">The sequence shown here is derived from an EMBL/GenBank/DDBJ whole genome shotgun (WGS) entry which is preliminary data.</text>
</comment>
<dbReference type="EMBL" id="BARU01047812">
    <property type="protein sequence ID" value="GAH91006.1"/>
    <property type="molecule type" value="Genomic_DNA"/>
</dbReference>
<feature type="non-terminal residue" evidence="2">
    <location>
        <position position="94"/>
    </location>
</feature>
<dbReference type="InterPro" id="IPR003673">
    <property type="entry name" value="CoA-Trfase_fam_III"/>
</dbReference>
<dbReference type="PANTHER" id="PTHR48207">
    <property type="entry name" value="SUCCINATE--HYDROXYMETHYLGLUTARATE COA-TRANSFERASE"/>
    <property type="match status" value="1"/>
</dbReference>
<dbReference type="Gene3D" id="3.40.50.10540">
    <property type="entry name" value="Crotonobetainyl-coa:carnitine coa-transferase, domain 1"/>
    <property type="match status" value="1"/>
</dbReference>
<dbReference type="AlphaFoldDB" id="X1J8J9"/>
<dbReference type="InterPro" id="IPR023606">
    <property type="entry name" value="CoA-Trfase_III_dom_1_sf"/>
</dbReference>
<gene>
    <name evidence="2" type="ORF">S03H2_71437</name>
</gene>
<dbReference type="Pfam" id="PF02515">
    <property type="entry name" value="CoA_transf_3"/>
    <property type="match status" value="1"/>
</dbReference>
<dbReference type="PANTHER" id="PTHR48207:SF3">
    <property type="entry name" value="SUCCINATE--HYDROXYMETHYLGLUTARATE COA-TRANSFERASE"/>
    <property type="match status" value="1"/>
</dbReference>
<keyword evidence="1" id="KW-0808">Transferase</keyword>
<dbReference type="InterPro" id="IPR050483">
    <property type="entry name" value="CoA-transferase_III_domain"/>
</dbReference>
<feature type="non-terminal residue" evidence="2">
    <location>
        <position position="1"/>
    </location>
</feature>
<reference evidence="2" key="1">
    <citation type="journal article" date="2014" name="Front. Microbiol.">
        <title>High frequency of phylogenetically diverse reductive dehalogenase-homologous genes in deep subseafloor sedimentary metagenomes.</title>
        <authorList>
            <person name="Kawai M."/>
            <person name="Futagami T."/>
            <person name="Toyoda A."/>
            <person name="Takaki Y."/>
            <person name="Nishi S."/>
            <person name="Hori S."/>
            <person name="Arai W."/>
            <person name="Tsubouchi T."/>
            <person name="Morono Y."/>
            <person name="Uchiyama I."/>
            <person name="Ito T."/>
            <person name="Fujiyama A."/>
            <person name="Inagaki F."/>
            <person name="Takami H."/>
        </authorList>
    </citation>
    <scope>NUCLEOTIDE SEQUENCE</scope>
    <source>
        <strain evidence="2">Expedition CK06-06</strain>
    </source>
</reference>
<accession>X1J8J9</accession>
<proteinExistence type="predicted"/>
<organism evidence="2">
    <name type="scientific">marine sediment metagenome</name>
    <dbReference type="NCBI Taxonomy" id="412755"/>
    <lineage>
        <taxon>unclassified sequences</taxon>
        <taxon>metagenomes</taxon>
        <taxon>ecological metagenomes</taxon>
    </lineage>
</organism>